<feature type="non-terminal residue" evidence="1">
    <location>
        <position position="190"/>
    </location>
</feature>
<protein>
    <submittedName>
        <fullName evidence="1">Uncharacterized protein</fullName>
    </submittedName>
</protein>
<evidence type="ECO:0000313" key="1">
    <source>
        <dbReference type="EMBL" id="CAG7894730.1"/>
    </source>
</evidence>
<dbReference type="Gramene" id="A02p36820.2_BraZ1">
    <property type="protein sequence ID" value="A02p36820.2_BraZ1.CDS"/>
    <property type="gene ID" value="A02g36820.2_BraZ1"/>
</dbReference>
<proteinExistence type="predicted"/>
<reference evidence="1 2" key="1">
    <citation type="submission" date="2021-07" db="EMBL/GenBank/DDBJ databases">
        <authorList>
            <consortium name="Genoscope - CEA"/>
            <person name="William W."/>
        </authorList>
    </citation>
    <scope>NUCLEOTIDE SEQUENCE [LARGE SCALE GENOMIC DNA]</scope>
</reference>
<dbReference type="Proteomes" id="UP000694005">
    <property type="component" value="Chromosome A02"/>
</dbReference>
<dbReference type="EMBL" id="LS974618">
    <property type="protein sequence ID" value="CAG7894730.1"/>
    <property type="molecule type" value="Genomic_DNA"/>
</dbReference>
<name>A0A8D9M2E3_BRACM</name>
<gene>
    <name evidence="1" type="ORF">BRAPAZ1V2_A02P36820.2</name>
</gene>
<evidence type="ECO:0000313" key="2">
    <source>
        <dbReference type="Proteomes" id="UP000694005"/>
    </source>
</evidence>
<accession>A0A8D9M2E3</accession>
<dbReference type="AlphaFoldDB" id="A0A8D9M2E3"/>
<organism evidence="1 2">
    <name type="scientific">Brassica campestris</name>
    <name type="common">Field mustard</name>
    <dbReference type="NCBI Taxonomy" id="3711"/>
    <lineage>
        <taxon>Eukaryota</taxon>
        <taxon>Viridiplantae</taxon>
        <taxon>Streptophyta</taxon>
        <taxon>Embryophyta</taxon>
        <taxon>Tracheophyta</taxon>
        <taxon>Spermatophyta</taxon>
        <taxon>Magnoliopsida</taxon>
        <taxon>eudicotyledons</taxon>
        <taxon>Gunneridae</taxon>
        <taxon>Pentapetalae</taxon>
        <taxon>rosids</taxon>
        <taxon>malvids</taxon>
        <taxon>Brassicales</taxon>
        <taxon>Brassicaceae</taxon>
        <taxon>Brassiceae</taxon>
        <taxon>Brassica</taxon>
    </lineage>
</organism>
<sequence>SSEAKIWPDVFSALRVFLGTDCGGLGFFSSSTAMLVLRIWRVGFEVAMVSLYCGSVEVCCSTSFSGGFLPRRRLLFPKVFSEVFCAGVDEGIPRRWFSVPFARWWDRRLLCGSGVMFKPVLEPLKVLSLTSFLAFFNSSSFVAHRCFGDFNSRLGSAFKVMAFSTWFWLCLKRFVAMVFFFNGEASRGPL</sequence>